<name>A0ABQ1WZE1_9BACT</name>
<organism evidence="1 2">
    <name type="scientific">Hymenobacter glacieicola</name>
    <dbReference type="NCBI Taxonomy" id="1562124"/>
    <lineage>
        <taxon>Bacteria</taxon>
        <taxon>Pseudomonadati</taxon>
        <taxon>Bacteroidota</taxon>
        <taxon>Cytophagia</taxon>
        <taxon>Cytophagales</taxon>
        <taxon>Hymenobacteraceae</taxon>
        <taxon>Hymenobacter</taxon>
    </lineage>
</organism>
<sequence length="69" mass="7420">MITEPGVEAAVPGELNRKLIPVSGMATMIMVRIMGHLTDATRGLKSNFASRLTMKKSAAIIRMANGEFS</sequence>
<evidence type="ECO:0000313" key="1">
    <source>
        <dbReference type="EMBL" id="GGG51916.1"/>
    </source>
</evidence>
<comment type="caution">
    <text evidence="1">The sequence shown here is derived from an EMBL/GenBank/DDBJ whole genome shotgun (WGS) entry which is preliminary data.</text>
</comment>
<accession>A0ABQ1WZE1</accession>
<protein>
    <submittedName>
        <fullName evidence="1">Uncharacterized protein</fullName>
    </submittedName>
</protein>
<evidence type="ECO:0000313" key="2">
    <source>
        <dbReference type="Proteomes" id="UP000601361"/>
    </source>
</evidence>
<gene>
    <name evidence="1" type="ORF">GCM10011378_30210</name>
</gene>
<keyword evidence="2" id="KW-1185">Reference proteome</keyword>
<dbReference type="EMBL" id="BMGS01000008">
    <property type="protein sequence ID" value="GGG51916.1"/>
    <property type="molecule type" value="Genomic_DNA"/>
</dbReference>
<dbReference type="Proteomes" id="UP000601361">
    <property type="component" value="Unassembled WGS sequence"/>
</dbReference>
<reference evidence="2" key="1">
    <citation type="journal article" date="2019" name="Int. J. Syst. Evol. Microbiol.">
        <title>The Global Catalogue of Microorganisms (GCM) 10K type strain sequencing project: providing services to taxonomists for standard genome sequencing and annotation.</title>
        <authorList>
            <consortium name="The Broad Institute Genomics Platform"/>
            <consortium name="The Broad Institute Genome Sequencing Center for Infectious Disease"/>
            <person name="Wu L."/>
            <person name="Ma J."/>
        </authorList>
    </citation>
    <scope>NUCLEOTIDE SEQUENCE [LARGE SCALE GENOMIC DNA]</scope>
    <source>
        <strain evidence="2">CGMCC 1.12990</strain>
    </source>
</reference>
<proteinExistence type="predicted"/>